<protein>
    <submittedName>
        <fullName evidence="1">Uncharacterized protein</fullName>
    </submittedName>
</protein>
<proteinExistence type="predicted"/>
<dbReference type="EMBL" id="RRYP01003069">
    <property type="protein sequence ID" value="TNV84179.1"/>
    <property type="molecule type" value="Genomic_DNA"/>
</dbReference>
<accession>A0A8J8P0Z8</accession>
<comment type="caution">
    <text evidence="1">The sequence shown here is derived from an EMBL/GenBank/DDBJ whole genome shotgun (WGS) entry which is preliminary data.</text>
</comment>
<organism evidence="1 2">
    <name type="scientific">Halteria grandinella</name>
    <dbReference type="NCBI Taxonomy" id="5974"/>
    <lineage>
        <taxon>Eukaryota</taxon>
        <taxon>Sar</taxon>
        <taxon>Alveolata</taxon>
        <taxon>Ciliophora</taxon>
        <taxon>Intramacronucleata</taxon>
        <taxon>Spirotrichea</taxon>
        <taxon>Stichotrichia</taxon>
        <taxon>Sporadotrichida</taxon>
        <taxon>Halteriidae</taxon>
        <taxon>Halteria</taxon>
    </lineage>
</organism>
<reference evidence="1" key="1">
    <citation type="submission" date="2019-06" db="EMBL/GenBank/DDBJ databases">
        <authorList>
            <person name="Zheng W."/>
        </authorList>
    </citation>
    <scope>NUCLEOTIDE SEQUENCE</scope>
    <source>
        <strain evidence="1">QDHG01</strain>
    </source>
</reference>
<evidence type="ECO:0000313" key="2">
    <source>
        <dbReference type="Proteomes" id="UP000785679"/>
    </source>
</evidence>
<keyword evidence="2" id="KW-1185">Reference proteome</keyword>
<dbReference type="Proteomes" id="UP000785679">
    <property type="component" value="Unassembled WGS sequence"/>
</dbReference>
<name>A0A8J8P0Z8_HALGN</name>
<evidence type="ECO:0000313" key="1">
    <source>
        <dbReference type="EMBL" id="TNV84179.1"/>
    </source>
</evidence>
<dbReference type="AlphaFoldDB" id="A0A8J8P0Z8"/>
<sequence>MGIFGSIGKQFDSMSAQQQKAQKMQDAQAQQMQQAQQLFGGQIGGGAFIQQAQQQEYEQPQYVNPFASIFGQISSVATPQQQKDFRKFEQYQVTMCLEHCQKKERNYTAEYELCLSKCFDTAFIYTRVGLNELNQFAYENKIQS</sequence>
<gene>
    <name evidence="1" type="ORF">FGO68_gene5102</name>
</gene>